<dbReference type="NCBIfam" id="NF004402">
    <property type="entry name" value="PRK05758.2-2"/>
    <property type="match status" value="1"/>
</dbReference>
<keyword evidence="7 8" id="KW-0066">ATP synthesis</keyword>
<dbReference type="OrthoDB" id="9816221at2"/>
<dbReference type="RefSeq" id="WP_083995683.1">
    <property type="nucleotide sequence ID" value="NZ_CP080624.1"/>
</dbReference>
<accession>A0A368HF86</accession>
<evidence type="ECO:0000256" key="3">
    <source>
        <dbReference type="ARBA" id="ARBA00022781"/>
    </source>
</evidence>
<keyword evidence="2 8" id="KW-0813">Transport</keyword>
<dbReference type="Pfam" id="PF00213">
    <property type="entry name" value="OSCP"/>
    <property type="match status" value="1"/>
</dbReference>
<keyword evidence="10" id="KW-1185">Reference proteome</keyword>
<comment type="function">
    <text evidence="8">This protein is part of the stalk that links CF(0) to CF(1). It either transmits conformational changes from CF(0) to CF(1) or is implicated in proton conduction.</text>
</comment>
<evidence type="ECO:0000256" key="8">
    <source>
        <dbReference type="HAMAP-Rule" id="MF_01416"/>
    </source>
</evidence>
<comment type="function">
    <text evidence="8">F(1)F(0) ATP synthase produces ATP from ADP in the presence of a proton or sodium gradient. F-type ATPases consist of two structural domains, F(1) containing the extramembraneous catalytic core and F(0) containing the membrane proton channel, linked together by a central stalk and a peripheral stalk. During catalysis, ATP synthesis in the catalytic domain of F(1) is coupled via a rotary mechanism of the central stalk subunits to proton translocation.</text>
</comment>
<dbReference type="EMBL" id="PSYR01000002">
    <property type="protein sequence ID" value="RCN57093.1"/>
    <property type="molecule type" value="Genomic_DNA"/>
</dbReference>
<evidence type="ECO:0000256" key="7">
    <source>
        <dbReference type="ARBA" id="ARBA00023310"/>
    </source>
</evidence>
<organism evidence="9 10">
    <name type="scientific">Acidiferrobacter thiooxydans</name>
    <dbReference type="NCBI Taxonomy" id="163359"/>
    <lineage>
        <taxon>Bacteria</taxon>
        <taxon>Pseudomonadati</taxon>
        <taxon>Pseudomonadota</taxon>
        <taxon>Gammaproteobacteria</taxon>
        <taxon>Acidiferrobacterales</taxon>
        <taxon>Acidiferrobacteraceae</taxon>
        <taxon>Acidiferrobacter</taxon>
    </lineage>
</organism>
<dbReference type="Proteomes" id="UP000253250">
    <property type="component" value="Unassembled WGS sequence"/>
</dbReference>
<name>A0A368HF86_9GAMM</name>
<evidence type="ECO:0000256" key="6">
    <source>
        <dbReference type="ARBA" id="ARBA00023196"/>
    </source>
</evidence>
<dbReference type="PRINTS" id="PR00125">
    <property type="entry name" value="ATPASEDELTA"/>
</dbReference>
<comment type="similarity">
    <text evidence="8">Belongs to the ATPase delta chain family.</text>
</comment>
<evidence type="ECO:0000256" key="5">
    <source>
        <dbReference type="ARBA" id="ARBA00023136"/>
    </source>
</evidence>
<keyword evidence="6 8" id="KW-0139">CF(1)</keyword>
<dbReference type="GO" id="GO:0005886">
    <property type="term" value="C:plasma membrane"/>
    <property type="evidence" value="ECO:0007669"/>
    <property type="project" value="UniProtKB-SubCell"/>
</dbReference>
<gene>
    <name evidence="8" type="primary">atpH</name>
    <name evidence="9" type="ORF">C4900_15395</name>
</gene>
<keyword evidence="5 8" id="KW-0472">Membrane</keyword>
<dbReference type="SUPFAM" id="SSF47928">
    <property type="entry name" value="N-terminal domain of the delta subunit of the F1F0-ATP synthase"/>
    <property type="match status" value="1"/>
</dbReference>
<reference evidence="9 10" key="1">
    <citation type="submission" date="2018-02" db="EMBL/GenBank/DDBJ databases">
        <title>Insights into the biology of acidophilic members of the Acidiferrobacteraceae family derived from comparative genomic analyses.</title>
        <authorList>
            <person name="Issotta F."/>
            <person name="Thyssen C."/>
            <person name="Mena C."/>
            <person name="Moya A."/>
            <person name="Bellenberg S."/>
            <person name="Sproer C."/>
            <person name="Covarrubias P.C."/>
            <person name="Sand W."/>
            <person name="Quatrini R."/>
            <person name="Vera M."/>
        </authorList>
    </citation>
    <scope>NUCLEOTIDE SEQUENCE [LARGE SCALE GENOMIC DNA]</scope>
    <source>
        <strain evidence="10">m-1</strain>
    </source>
</reference>
<keyword evidence="8" id="KW-1003">Cell membrane</keyword>
<dbReference type="InterPro" id="IPR020781">
    <property type="entry name" value="ATPase_OSCP/d_CS"/>
</dbReference>
<evidence type="ECO:0000256" key="2">
    <source>
        <dbReference type="ARBA" id="ARBA00022448"/>
    </source>
</evidence>
<dbReference type="InterPro" id="IPR026015">
    <property type="entry name" value="ATP_synth_OSCP/delta_N_sf"/>
</dbReference>
<dbReference type="GO" id="GO:0046933">
    <property type="term" value="F:proton-transporting ATP synthase activity, rotational mechanism"/>
    <property type="evidence" value="ECO:0007669"/>
    <property type="project" value="UniProtKB-UniRule"/>
</dbReference>
<comment type="caution">
    <text evidence="9">The sequence shown here is derived from an EMBL/GenBank/DDBJ whole genome shotgun (WGS) entry which is preliminary data.</text>
</comment>
<evidence type="ECO:0000256" key="4">
    <source>
        <dbReference type="ARBA" id="ARBA00023065"/>
    </source>
</evidence>
<protein>
    <recommendedName>
        <fullName evidence="8">ATP synthase subunit delta</fullName>
    </recommendedName>
    <alternativeName>
        <fullName evidence="8">ATP synthase F(1) sector subunit delta</fullName>
    </alternativeName>
    <alternativeName>
        <fullName evidence="8">F-type ATPase subunit delta</fullName>
        <shortName evidence="8">F-ATPase subunit delta</shortName>
    </alternativeName>
</protein>
<dbReference type="PANTHER" id="PTHR11910">
    <property type="entry name" value="ATP SYNTHASE DELTA CHAIN"/>
    <property type="match status" value="1"/>
</dbReference>
<dbReference type="HAMAP" id="MF_01416">
    <property type="entry name" value="ATP_synth_delta_bact"/>
    <property type="match status" value="1"/>
</dbReference>
<dbReference type="Gene3D" id="1.10.520.20">
    <property type="entry name" value="N-terminal domain of the delta subunit of the F1F0-ATP synthase"/>
    <property type="match status" value="1"/>
</dbReference>
<dbReference type="InterPro" id="IPR000711">
    <property type="entry name" value="ATPase_OSCP/dsu"/>
</dbReference>
<keyword evidence="3 8" id="KW-0375">Hydrogen ion transport</keyword>
<sequence>MIRDQLAAIARPYARALMAVPGSDRAALLASLEAVAQALSDPAIAALAENPGIPRARLTAALVPDAADQSLVARLIDVLLKNDRLAALPWIAKTFAVLKDEAENRTRATVTTAQPLSESQRERLRTALARRTGHTVELVVETDDRLLAGVIVQHGDMVLDGSIRGRLAALAHALSPI</sequence>
<dbReference type="GO" id="GO:0045259">
    <property type="term" value="C:proton-transporting ATP synthase complex"/>
    <property type="evidence" value="ECO:0007669"/>
    <property type="project" value="UniProtKB-KW"/>
</dbReference>
<evidence type="ECO:0000313" key="9">
    <source>
        <dbReference type="EMBL" id="RCN57093.1"/>
    </source>
</evidence>
<dbReference type="NCBIfam" id="TIGR01145">
    <property type="entry name" value="ATP_synt_delta"/>
    <property type="match status" value="1"/>
</dbReference>
<evidence type="ECO:0000313" key="10">
    <source>
        <dbReference type="Proteomes" id="UP000253250"/>
    </source>
</evidence>
<proteinExistence type="inferred from homology"/>
<evidence type="ECO:0000256" key="1">
    <source>
        <dbReference type="ARBA" id="ARBA00004370"/>
    </source>
</evidence>
<dbReference type="AlphaFoldDB" id="A0A368HF86"/>
<keyword evidence="4 8" id="KW-0406">Ion transport</keyword>
<comment type="subcellular location">
    <subcellularLocation>
        <location evidence="8">Cell membrane</location>
        <topology evidence="8">Peripheral membrane protein</topology>
    </subcellularLocation>
    <subcellularLocation>
        <location evidence="1">Membrane</location>
    </subcellularLocation>
</comment>
<dbReference type="PROSITE" id="PS00389">
    <property type="entry name" value="ATPASE_DELTA"/>
    <property type="match status" value="1"/>
</dbReference>